<evidence type="ECO:0000313" key="3">
    <source>
        <dbReference type="Proteomes" id="UP000241346"/>
    </source>
</evidence>
<dbReference type="InterPro" id="IPR036390">
    <property type="entry name" value="WH_DNA-bd_sf"/>
</dbReference>
<evidence type="ECO:0000259" key="1">
    <source>
        <dbReference type="Pfam" id="PF00027"/>
    </source>
</evidence>
<dbReference type="Pfam" id="PF00027">
    <property type="entry name" value="cNMP_binding"/>
    <property type="match status" value="1"/>
</dbReference>
<dbReference type="InterPro" id="IPR014710">
    <property type="entry name" value="RmlC-like_jellyroll"/>
</dbReference>
<evidence type="ECO:0000313" key="2">
    <source>
        <dbReference type="EMBL" id="PSW10846.1"/>
    </source>
</evidence>
<feature type="domain" description="Cyclic nucleotide-binding" evidence="1">
    <location>
        <begin position="35"/>
        <end position="116"/>
    </location>
</feature>
<dbReference type="Gene3D" id="2.60.120.10">
    <property type="entry name" value="Jelly Rolls"/>
    <property type="match status" value="1"/>
</dbReference>
<protein>
    <recommendedName>
        <fullName evidence="1">Cyclic nucleotide-binding domain-containing protein</fullName>
    </recommendedName>
</protein>
<gene>
    <name evidence="2" type="ORF">C9J01_17760</name>
</gene>
<proteinExistence type="predicted"/>
<dbReference type="RefSeq" id="WP_107299482.1">
    <property type="nucleotide sequence ID" value="NZ_PYMB01000009.1"/>
</dbReference>
<name>A0A2T3NAT4_9GAMM</name>
<dbReference type="AlphaFoldDB" id="A0A2T3NAT4"/>
<dbReference type="InterPro" id="IPR000595">
    <property type="entry name" value="cNMP-bd_dom"/>
</dbReference>
<dbReference type="EMBL" id="PYMB01000009">
    <property type="protein sequence ID" value="PSW10846.1"/>
    <property type="molecule type" value="Genomic_DNA"/>
</dbReference>
<dbReference type="SUPFAM" id="SSF46785">
    <property type="entry name" value="Winged helix' DNA-binding domain"/>
    <property type="match status" value="1"/>
</dbReference>
<dbReference type="Gene3D" id="1.10.10.10">
    <property type="entry name" value="Winged helix-like DNA-binding domain superfamily/Winged helix DNA-binding domain"/>
    <property type="match status" value="1"/>
</dbReference>
<dbReference type="CDD" id="cd00038">
    <property type="entry name" value="CAP_ED"/>
    <property type="match status" value="1"/>
</dbReference>
<dbReference type="OrthoDB" id="6881322at2"/>
<organism evidence="2 3">
    <name type="scientific">Photobacterium rosenbergii</name>
    <dbReference type="NCBI Taxonomy" id="294936"/>
    <lineage>
        <taxon>Bacteria</taxon>
        <taxon>Pseudomonadati</taxon>
        <taxon>Pseudomonadota</taxon>
        <taxon>Gammaproteobacteria</taxon>
        <taxon>Vibrionales</taxon>
        <taxon>Vibrionaceae</taxon>
        <taxon>Photobacterium</taxon>
    </lineage>
</organism>
<reference evidence="2 3" key="1">
    <citation type="submission" date="2018-03" db="EMBL/GenBank/DDBJ databases">
        <title>Whole genome sequencing of Histamine producing bacteria.</title>
        <authorList>
            <person name="Butler K."/>
        </authorList>
    </citation>
    <scope>NUCLEOTIDE SEQUENCE [LARGE SCALE GENOMIC DNA]</scope>
    <source>
        <strain evidence="2 3">DSM 19138</strain>
    </source>
</reference>
<accession>A0A2T3NAT4</accession>
<dbReference type="Proteomes" id="UP000241346">
    <property type="component" value="Unassembled WGS sequence"/>
</dbReference>
<dbReference type="SUPFAM" id="SSF51206">
    <property type="entry name" value="cAMP-binding domain-like"/>
    <property type="match status" value="1"/>
</dbReference>
<dbReference type="InterPro" id="IPR036388">
    <property type="entry name" value="WH-like_DNA-bd_sf"/>
</dbReference>
<sequence>MQLENRAELEHFCSLLTEQDYPNLYTAFMKNAVAKRFEPGEVIVFQEEILQRLGYLSAGEAEIHLTSFEGDTIIAERFPPGSLLNAPRYIDGKGSPADVIAVKPCTVLFLPYRMLRSDSILDAETLRLAAHTTAVLYRLTEKVYRAAMLLPLKERIIHRLFLLKDENNSVDITAEKLASYLGVSKYKIHRSLNELEKESRIVNTYGSVTLVE</sequence>
<dbReference type="InterPro" id="IPR018490">
    <property type="entry name" value="cNMP-bd_dom_sf"/>
</dbReference>
<comment type="caution">
    <text evidence="2">The sequence shown here is derived from an EMBL/GenBank/DDBJ whole genome shotgun (WGS) entry which is preliminary data.</text>
</comment>